<dbReference type="GO" id="GO:0005814">
    <property type="term" value="C:centriole"/>
    <property type="evidence" value="ECO:0007669"/>
    <property type="project" value="TreeGrafter"/>
</dbReference>
<dbReference type="GO" id="GO:0007099">
    <property type="term" value="P:centriole replication"/>
    <property type="evidence" value="ECO:0007669"/>
    <property type="project" value="TreeGrafter"/>
</dbReference>
<dbReference type="EMBL" id="HBIB01020283">
    <property type="protein sequence ID" value="CAE0250938.1"/>
    <property type="molecule type" value="Transcribed_RNA"/>
</dbReference>
<gene>
    <name evidence="2" type="ORF">PBIL07802_LOCUS13144</name>
</gene>
<dbReference type="AlphaFoldDB" id="A0A7S3DAF3"/>
<evidence type="ECO:0000313" key="2">
    <source>
        <dbReference type="EMBL" id="CAE0250938.1"/>
    </source>
</evidence>
<dbReference type="GO" id="GO:0005813">
    <property type="term" value="C:centrosome"/>
    <property type="evidence" value="ECO:0007669"/>
    <property type="project" value="InterPro"/>
</dbReference>
<accession>A0A7S3DAF3</accession>
<dbReference type="SUPFAM" id="SSF48371">
    <property type="entry name" value="ARM repeat"/>
    <property type="match status" value="1"/>
</dbReference>
<dbReference type="GO" id="GO:0036064">
    <property type="term" value="C:ciliary basal body"/>
    <property type="evidence" value="ECO:0007669"/>
    <property type="project" value="InterPro"/>
</dbReference>
<dbReference type="InterPro" id="IPR016024">
    <property type="entry name" value="ARM-type_fold"/>
</dbReference>
<feature type="region of interest" description="Disordered" evidence="1">
    <location>
        <begin position="1"/>
        <end position="56"/>
    </location>
</feature>
<feature type="compositionally biased region" description="Basic and acidic residues" evidence="1">
    <location>
        <begin position="21"/>
        <end position="34"/>
    </location>
</feature>
<evidence type="ECO:0000256" key="1">
    <source>
        <dbReference type="SAM" id="MobiDB-lite"/>
    </source>
</evidence>
<dbReference type="PANTHER" id="PTHR31691">
    <property type="entry name" value="ROTATIN"/>
    <property type="match status" value="1"/>
</dbReference>
<protein>
    <submittedName>
        <fullName evidence="2">Uncharacterized protein</fullName>
    </submittedName>
</protein>
<dbReference type="Gene3D" id="1.25.10.10">
    <property type="entry name" value="Leucine-rich Repeat Variant"/>
    <property type="match status" value="1"/>
</dbReference>
<dbReference type="PANTHER" id="PTHR31691:SF1">
    <property type="entry name" value="ROTATIN"/>
    <property type="match status" value="1"/>
</dbReference>
<name>A0A7S3DAF3_9EUKA</name>
<dbReference type="GO" id="GO:0010457">
    <property type="term" value="P:centriole-centriole cohesion"/>
    <property type="evidence" value="ECO:0007669"/>
    <property type="project" value="TreeGrafter"/>
</dbReference>
<organism evidence="2">
    <name type="scientific">Palpitomonas bilix</name>
    <dbReference type="NCBI Taxonomy" id="652834"/>
    <lineage>
        <taxon>Eukaryota</taxon>
        <taxon>Eukaryota incertae sedis</taxon>
    </lineage>
</organism>
<sequence>MDGSREKGSSSTSGSGTGHRTRNDGGSEEAERGNGRSHLLSSNPHLSESHLPSCRRSRHSLPNAEWIIGLMQTVLKEEKHAPPLLVCSLVDSIRSVLMYEQSCWNTDMANLLKKVSENGEEKDPFLLSVVRHCSRPLLHSSPSSSLKITSSLMSLVAFAVVCYSDAIREEMEESGEGRRRRGEVGEEGENGGEGDAKRRGGKGSREEEDSDGESRICPHLVYCLLLRRVEEGAIAMRQSDHHLLACFSSVARDEVKHNVVQMLHSCALLFELGSISHLREPLLTSLLQKSRLSNEGDHTSVLVRGYDEEEACSNATTLARMCMMGSWSPSYRSEGRTSHHACVLDALSWWGEYCAAAQEGEQQQKLKHAASSLFAPLLSYLPVDSLLSERGEKGFERGVTMFGFLAETCKRSLDGTLAQHQAGGEDAADVFPARALASLWSRSKEARHTARQAGIVTSLVEVLKSATSRILLERKQDVLKGGGRHEAMSPSASHLLHIISLLIPLLKDEEKSKEEATKCGVMKVVGKLLTKANSHAHPTEFLAVAQLACNLSGSDHSTAELVKAMSNTLKDVLSLVHSPRWRRTVTSLLHSLSATNVGRQAVARTYYLTQLGDLLQRYEREKNWAAAKPLLDVLCHMSFFDDGRQKLHKDSSVMTAVTLYLSQNEKALLLPALTLFRNLCFDRAAKAHSLLRGDVVDTALACLSSSDHHIVLASAQLLWALLYNKQESRAYLRKKEAEEIIANARRAITSMPTSKWTDVTRSIDASLSTVLILLAK</sequence>
<reference evidence="2" key="1">
    <citation type="submission" date="2021-01" db="EMBL/GenBank/DDBJ databases">
        <authorList>
            <person name="Corre E."/>
            <person name="Pelletier E."/>
            <person name="Niang G."/>
            <person name="Scheremetjew M."/>
            <person name="Finn R."/>
            <person name="Kale V."/>
            <person name="Holt S."/>
            <person name="Cochrane G."/>
            <person name="Meng A."/>
            <person name="Brown T."/>
            <person name="Cohen L."/>
        </authorList>
    </citation>
    <scope>NUCLEOTIDE SEQUENCE</scope>
    <source>
        <strain evidence="2">NIES-2562</strain>
    </source>
</reference>
<feature type="region of interest" description="Disordered" evidence="1">
    <location>
        <begin position="172"/>
        <end position="212"/>
    </location>
</feature>
<proteinExistence type="predicted"/>
<dbReference type="GO" id="GO:0032053">
    <property type="term" value="P:ciliary basal body organization"/>
    <property type="evidence" value="ECO:0007669"/>
    <property type="project" value="TreeGrafter"/>
</dbReference>
<dbReference type="InterPro" id="IPR011989">
    <property type="entry name" value="ARM-like"/>
</dbReference>
<dbReference type="InterPro" id="IPR030791">
    <property type="entry name" value="Rotatin"/>
</dbReference>